<dbReference type="GO" id="GO:0006633">
    <property type="term" value="P:fatty acid biosynthetic process"/>
    <property type="evidence" value="ECO:0007669"/>
    <property type="project" value="InterPro"/>
</dbReference>
<reference evidence="9 10" key="1">
    <citation type="submission" date="2019-06" db="EMBL/GenBank/DDBJ databases">
        <title>Draft genome of Streptomyces sedi sp. JCM16909.</title>
        <authorList>
            <person name="Klykleung N."/>
            <person name="Tanasupawat S."/>
            <person name="Kudo T."/>
            <person name="Yuki M."/>
            <person name="Ohkuma M."/>
        </authorList>
    </citation>
    <scope>NUCLEOTIDE SEQUENCE [LARGE SCALE GENOMIC DNA]</scope>
    <source>
        <strain evidence="9 10">JCM 16909</strain>
    </source>
</reference>
<protein>
    <submittedName>
        <fullName evidence="9">Acyltransferase domain-containing protein</fullName>
    </submittedName>
</protein>
<evidence type="ECO:0000313" key="10">
    <source>
        <dbReference type="Proteomes" id="UP000311713"/>
    </source>
</evidence>
<dbReference type="Gene3D" id="3.30.70.3290">
    <property type="match status" value="1"/>
</dbReference>
<dbReference type="Pfam" id="PF00109">
    <property type="entry name" value="ketoacyl-synt"/>
    <property type="match status" value="1"/>
</dbReference>
<proteinExistence type="predicted"/>
<evidence type="ECO:0000256" key="3">
    <source>
        <dbReference type="ARBA" id="ARBA00022679"/>
    </source>
</evidence>
<evidence type="ECO:0000256" key="1">
    <source>
        <dbReference type="ARBA" id="ARBA00022450"/>
    </source>
</evidence>
<feature type="domain" description="Carrier" evidence="7">
    <location>
        <begin position="1494"/>
        <end position="1571"/>
    </location>
</feature>
<accession>A0A5C4V3U0</accession>
<dbReference type="Pfam" id="PF02801">
    <property type="entry name" value="Ketoacyl-synt_C"/>
    <property type="match status" value="1"/>
</dbReference>
<dbReference type="Gene3D" id="1.10.1200.10">
    <property type="entry name" value="ACP-like"/>
    <property type="match status" value="1"/>
</dbReference>
<dbReference type="PANTHER" id="PTHR43775">
    <property type="entry name" value="FATTY ACID SYNTHASE"/>
    <property type="match status" value="1"/>
</dbReference>
<dbReference type="InterPro" id="IPR036736">
    <property type="entry name" value="ACP-like_sf"/>
</dbReference>
<dbReference type="InterPro" id="IPR032821">
    <property type="entry name" value="PKS_assoc"/>
</dbReference>
<name>A0A5C4V3U0_9ACTN</name>
<evidence type="ECO:0000256" key="5">
    <source>
        <dbReference type="ARBA" id="ARBA00023315"/>
    </source>
</evidence>
<dbReference type="PANTHER" id="PTHR43775:SF37">
    <property type="entry name" value="SI:DKEY-61P9.11"/>
    <property type="match status" value="1"/>
</dbReference>
<dbReference type="InterPro" id="IPR018201">
    <property type="entry name" value="Ketoacyl_synth_AS"/>
</dbReference>
<comment type="caution">
    <text evidence="9">The sequence shown here is derived from an EMBL/GenBank/DDBJ whole genome shotgun (WGS) entry which is preliminary data.</text>
</comment>
<evidence type="ECO:0000313" key="9">
    <source>
        <dbReference type="EMBL" id="TNM30594.1"/>
    </source>
</evidence>
<dbReference type="SMART" id="SM00822">
    <property type="entry name" value="PKS_KR"/>
    <property type="match status" value="1"/>
</dbReference>
<feature type="region of interest" description="Disordered" evidence="6">
    <location>
        <begin position="477"/>
        <end position="498"/>
    </location>
</feature>
<keyword evidence="5 9" id="KW-0012">Acyltransferase</keyword>
<dbReference type="Pfam" id="PF08659">
    <property type="entry name" value="KR"/>
    <property type="match status" value="1"/>
</dbReference>
<dbReference type="SUPFAM" id="SSF55048">
    <property type="entry name" value="Probable ACP-binding domain of malonyl-CoA ACP transacylase"/>
    <property type="match status" value="1"/>
</dbReference>
<dbReference type="EMBL" id="VDGT01000007">
    <property type="protein sequence ID" value="TNM30594.1"/>
    <property type="molecule type" value="Genomic_DNA"/>
</dbReference>
<dbReference type="InterPro" id="IPR020806">
    <property type="entry name" value="PKS_PP-bd"/>
</dbReference>
<dbReference type="SMART" id="SM00823">
    <property type="entry name" value="PKS_PP"/>
    <property type="match status" value="1"/>
</dbReference>
<keyword evidence="3 9" id="KW-0808">Transferase</keyword>
<dbReference type="InterPro" id="IPR006162">
    <property type="entry name" value="Ppantetheine_attach_site"/>
</dbReference>
<dbReference type="InterPro" id="IPR014030">
    <property type="entry name" value="Ketoacyl_synth_N"/>
</dbReference>
<dbReference type="PROSITE" id="PS00606">
    <property type="entry name" value="KS3_1"/>
    <property type="match status" value="1"/>
</dbReference>
<dbReference type="SMART" id="SM00827">
    <property type="entry name" value="PKS_AT"/>
    <property type="match status" value="1"/>
</dbReference>
<organism evidence="9 10">
    <name type="scientific">Streptomyces sedi</name>
    <dbReference type="NCBI Taxonomy" id="555059"/>
    <lineage>
        <taxon>Bacteria</taxon>
        <taxon>Bacillati</taxon>
        <taxon>Actinomycetota</taxon>
        <taxon>Actinomycetes</taxon>
        <taxon>Kitasatosporales</taxon>
        <taxon>Streptomycetaceae</taxon>
        <taxon>Streptomyces</taxon>
    </lineage>
</organism>
<keyword evidence="1" id="KW-0596">Phosphopantetheine</keyword>
<dbReference type="InterPro" id="IPR009081">
    <property type="entry name" value="PP-bd_ACP"/>
</dbReference>
<dbReference type="Gene3D" id="3.40.366.10">
    <property type="entry name" value="Malonyl-Coenzyme A Acyl Carrier Protein, domain 2"/>
    <property type="match status" value="1"/>
</dbReference>
<dbReference type="CDD" id="cd08955">
    <property type="entry name" value="KR_2_FAS_SDR_x"/>
    <property type="match status" value="1"/>
</dbReference>
<feature type="region of interest" description="Disordered" evidence="6">
    <location>
        <begin position="1578"/>
        <end position="1597"/>
    </location>
</feature>
<keyword evidence="4" id="KW-0045">Antibiotic biosynthesis</keyword>
<dbReference type="InterPro" id="IPR057326">
    <property type="entry name" value="KR_dom"/>
</dbReference>
<evidence type="ECO:0000256" key="6">
    <source>
        <dbReference type="SAM" id="MobiDB-lite"/>
    </source>
</evidence>
<dbReference type="SMART" id="SM00825">
    <property type="entry name" value="PKS_KS"/>
    <property type="match status" value="1"/>
</dbReference>
<dbReference type="FunFam" id="3.40.366.10:FF:000002">
    <property type="entry name" value="Probable polyketide synthase 2"/>
    <property type="match status" value="1"/>
</dbReference>
<gene>
    <name evidence="9" type="ORF">FH715_11360</name>
</gene>
<dbReference type="InterPro" id="IPR016036">
    <property type="entry name" value="Malonyl_transacylase_ACP-bd"/>
</dbReference>
<dbReference type="PROSITE" id="PS00012">
    <property type="entry name" value="PHOSPHOPANTETHEINE"/>
    <property type="match status" value="1"/>
</dbReference>
<keyword evidence="10" id="KW-1185">Reference proteome</keyword>
<dbReference type="InterPro" id="IPR013968">
    <property type="entry name" value="PKS_KR"/>
</dbReference>
<dbReference type="OrthoDB" id="5478077at2"/>
<dbReference type="Proteomes" id="UP000311713">
    <property type="component" value="Unassembled WGS sequence"/>
</dbReference>
<keyword evidence="2" id="KW-0597">Phosphoprotein</keyword>
<evidence type="ECO:0000259" key="7">
    <source>
        <dbReference type="PROSITE" id="PS50075"/>
    </source>
</evidence>
<dbReference type="Pfam" id="PF00698">
    <property type="entry name" value="Acyl_transf_1"/>
    <property type="match status" value="1"/>
</dbReference>
<dbReference type="SUPFAM" id="SSF47336">
    <property type="entry name" value="ACP-like"/>
    <property type="match status" value="1"/>
</dbReference>
<dbReference type="InterPro" id="IPR016035">
    <property type="entry name" value="Acyl_Trfase/lysoPLipase"/>
</dbReference>
<dbReference type="Gene3D" id="3.40.50.720">
    <property type="entry name" value="NAD(P)-binding Rossmann-like Domain"/>
    <property type="match status" value="1"/>
</dbReference>
<evidence type="ECO:0000259" key="8">
    <source>
        <dbReference type="PROSITE" id="PS52004"/>
    </source>
</evidence>
<dbReference type="InterPro" id="IPR050091">
    <property type="entry name" value="PKS_NRPS_Biosynth_Enz"/>
</dbReference>
<dbReference type="GO" id="GO:0004315">
    <property type="term" value="F:3-oxoacyl-[acyl-carrier-protein] synthase activity"/>
    <property type="evidence" value="ECO:0007669"/>
    <property type="project" value="InterPro"/>
</dbReference>
<dbReference type="Pfam" id="PF16197">
    <property type="entry name" value="KAsynt_C_assoc"/>
    <property type="match status" value="1"/>
</dbReference>
<dbReference type="InterPro" id="IPR020841">
    <property type="entry name" value="PKS_Beta-ketoAc_synthase_dom"/>
</dbReference>
<dbReference type="FunFam" id="3.40.47.10:FF:000019">
    <property type="entry name" value="Polyketide synthase type I"/>
    <property type="match status" value="1"/>
</dbReference>
<evidence type="ECO:0000256" key="4">
    <source>
        <dbReference type="ARBA" id="ARBA00023194"/>
    </source>
</evidence>
<dbReference type="GO" id="GO:0004312">
    <property type="term" value="F:fatty acid synthase activity"/>
    <property type="evidence" value="ECO:0007669"/>
    <property type="project" value="TreeGrafter"/>
</dbReference>
<dbReference type="PROSITE" id="PS52004">
    <property type="entry name" value="KS3_2"/>
    <property type="match status" value="1"/>
</dbReference>
<feature type="domain" description="Ketosynthase family 3 (KS3)" evidence="8">
    <location>
        <begin position="48"/>
        <end position="474"/>
    </location>
</feature>
<dbReference type="CDD" id="cd00833">
    <property type="entry name" value="PKS"/>
    <property type="match status" value="1"/>
</dbReference>
<dbReference type="SUPFAM" id="SSF53901">
    <property type="entry name" value="Thiolase-like"/>
    <property type="match status" value="1"/>
</dbReference>
<dbReference type="InterPro" id="IPR016039">
    <property type="entry name" value="Thiolase-like"/>
</dbReference>
<dbReference type="SUPFAM" id="SSF51735">
    <property type="entry name" value="NAD(P)-binding Rossmann-fold domains"/>
    <property type="match status" value="2"/>
</dbReference>
<dbReference type="Pfam" id="PF00550">
    <property type="entry name" value="PP-binding"/>
    <property type="match status" value="1"/>
</dbReference>
<dbReference type="Gene3D" id="3.40.47.10">
    <property type="match status" value="1"/>
</dbReference>
<dbReference type="PROSITE" id="PS50075">
    <property type="entry name" value="CARRIER"/>
    <property type="match status" value="1"/>
</dbReference>
<dbReference type="SUPFAM" id="SSF52151">
    <property type="entry name" value="FabD/lysophospholipase-like"/>
    <property type="match status" value="1"/>
</dbReference>
<dbReference type="InterPro" id="IPR014031">
    <property type="entry name" value="Ketoacyl_synth_C"/>
</dbReference>
<dbReference type="InterPro" id="IPR001227">
    <property type="entry name" value="Ac_transferase_dom_sf"/>
</dbReference>
<sequence>MPLSAGGRRMTAPVAAADTPDYRAELIKALDTISTLRAVLEERERETRQPVAVIGMGCRFPGGADDPEKMWRVLREGVDTIGPFPPGRWDTSGYFDPDPDAPAKAYVLDGGFLDQPAAFDAQFFGISAAEAAGMDPQQRMALEVAWEALERAGIPHTSLAGTRTGVYVGASTNDYVRLRQQFGTPDSVDAYQILGESSFIAGRIAHTLGLRGPAQVLDTACSSSLLAVHQACQALRQGEVDLALAGGVNVLLSPYGFVLVSKAAALSPGGRCKAFDASADGYGRGEGCGMVVLKLLSDALADGDRIMAVIQGSAAGHDGQASGISVPSGDAQQQVIGAALRDAGVAPARVGYLEAHGTGTPLGDPIELRAADAVLGAARDEDQSLPVGSVKTNFGHLEAAAGVAALCKAILVLRHGEIPPSLHFDTPNPNVDWDTLRLRVPTEPTPWPAGEGPRVAGVSSFGASGTNVHLIVTEAPAPADPGPDAARGAERQARPEAALVPVSARSEAALRALAGRWADHLDARPQLPLAAVAAEAGSRRGHHRVRAAVAATDTARAAAGLRALADGSPEAVIRRAAPRHRVRVAFLFSGQGSQYAGMGAELYRTEPVFREALDRCAERLAPHLDRPLVDVLHPAGGVGDALGRTAWTQPALFAVEYALAELWRSWGITPGAVLGHSVGEYTAACVAGVLSFEDALELVVARGRLMETVSEAGAMVSVPLSEEEAREAIGGRADRVAVAAVNGDEATVLSGAAARLDEIVEELAARGLTARRLDVSHAFHSPLLDPVLPELDRIAARFTHAAPRVPLVSNLTGEIAEDTLLAQPDYWSRHARGTVRFHQGVRALGAAGITAFVEVGPGRGLLGLGSRALPDSDLLWVPSLRRSRPEAVEIRGGLGDLYTRGAPVRWDRLAPTRGVPHAGLPTYPFQRAEFGFPAVAGAGPAAPTEQAAEPRPSDATRYLVEWNETPPAPQPTLAPGRTLLLADAGGTAERLARRLAAHGEECHLAYAAGDSADAPAGPDGADEAGLVHRVAPADPVALSTLLARVGPLDRVVHLWSLDAPDASGATAADIAAEPVRGAETVTHLLRELARSAGGARLWLVTRQAQATGPDDPVDGVVGAPLLGLGKVMALEHAEVWGGAVDLGGAAGDAEPELDALAAELARVADPEGEDDVVALRGTVRRVPRLVPDTRAGETDPAPPVRPDASYLITGGLGGLGLTIAGWLVDHGARHLVLTGRGGLPEPSDGDVRTLPAAVRDRLLAVWALRDRGVTVTVAAADVSDSEAMASLVARVTSGEVPLRGVVHAAGLAGAELLSELSPETLHEVLRPKVTGAWLLHSLLGDTPLDFFLGMSSIASVWGSAHLGAYAAANQFLDALAAHRRARGRAGLSVNWGPWRVTSGLGGDELLGRLEANGLRALPAETGLRHLGELLASPEVVQAVVSGVDWPTLKPLLETRRRRPLLAGISDQAPVTGDAAEPTPELDALLALAAEDRTTAADVYVRGRLAGQLGVPQEEITDEISLLEMGLDSLGVMQLIGRFRRELRLSLQARPFFEEPAIHWARMLADEITAQHVDAGAPVRASGDVDEYRDQQEEGDGQ</sequence>
<dbReference type="GO" id="GO:0031177">
    <property type="term" value="F:phosphopantetheine binding"/>
    <property type="evidence" value="ECO:0007669"/>
    <property type="project" value="InterPro"/>
</dbReference>
<dbReference type="InterPro" id="IPR014043">
    <property type="entry name" value="Acyl_transferase_dom"/>
</dbReference>
<dbReference type="InterPro" id="IPR036291">
    <property type="entry name" value="NAD(P)-bd_dom_sf"/>
</dbReference>
<dbReference type="GO" id="GO:0033068">
    <property type="term" value="P:macrolide biosynthetic process"/>
    <property type="evidence" value="ECO:0007669"/>
    <property type="project" value="UniProtKB-ARBA"/>
</dbReference>
<evidence type="ECO:0000256" key="2">
    <source>
        <dbReference type="ARBA" id="ARBA00022553"/>
    </source>
</evidence>